<dbReference type="Proteomes" id="UP000095332">
    <property type="component" value="Unassembled WGS sequence"/>
</dbReference>
<organism evidence="1 2">
    <name type="scientific">Parabacteroides distasonis</name>
    <dbReference type="NCBI Taxonomy" id="823"/>
    <lineage>
        <taxon>Bacteria</taxon>
        <taxon>Pseudomonadati</taxon>
        <taxon>Bacteroidota</taxon>
        <taxon>Bacteroidia</taxon>
        <taxon>Bacteroidales</taxon>
        <taxon>Tannerellaceae</taxon>
        <taxon>Parabacteroides</taxon>
    </lineage>
</organism>
<accession>A0A174PB01</accession>
<evidence type="ECO:0000313" key="1">
    <source>
        <dbReference type="EMBL" id="CUP55848.1"/>
    </source>
</evidence>
<reference evidence="1 2" key="1">
    <citation type="submission" date="2015-09" db="EMBL/GenBank/DDBJ databases">
        <authorList>
            <consortium name="Pathogen Informatics"/>
        </authorList>
    </citation>
    <scope>NUCLEOTIDE SEQUENCE [LARGE SCALE GENOMIC DNA]</scope>
    <source>
        <strain evidence="1 2">2789STDY5834948</strain>
    </source>
</reference>
<protein>
    <submittedName>
        <fullName evidence="1">Uncharacterized protein</fullName>
    </submittedName>
</protein>
<dbReference type="EMBL" id="CZBM01000001">
    <property type="protein sequence ID" value="CUP55848.1"/>
    <property type="molecule type" value="Genomic_DNA"/>
</dbReference>
<evidence type="ECO:0000313" key="2">
    <source>
        <dbReference type="Proteomes" id="UP000095332"/>
    </source>
</evidence>
<dbReference type="AlphaFoldDB" id="A0A174PB01"/>
<name>A0A174PB01_PARDI</name>
<gene>
    <name evidence="1" type="ORF">ERS852560_00290</name>
</gene>
<sequence length="34" mass="3900">MPKFTSQILLLFSKVLHILEKLLLKNFTGLKVVS</sequence>
<proteinExistence type="predicted"/>